<protein>
    <recommendedName>
        <fullName evidence="6">Ribonuclease D</fullName>
        <shortName evidence="6">RNase D</shortName>
        <ecNumber evidence="6">3.1.13.5</ecNumber>
    </recommendedName>
</protein>
<comment type="cofactor">
    <cofactor evidence="6">
        <name>a divalent metal cation</name>
        <dbReference type="ChEBI" id="CHEBI:60240"/>
    </cofactor>
</comment>
<organism evidence="8 9">
    <name type="scientific">Minwuia thermotolerans</name>
    <dbReference type="NCBI Taxonomy" id="2056226"/>
    <lineage>
        <taxon>Bacteria</taxon>
        <taxon>Pseudomonadati</taxon>
        <taxon>Pseudomonadota</taxon>
        <taxon>Alphaproteobacteria</taxon>
        <taxon>Minwuiales</taxon>
        <taxon>Minwuiaceae</taxon>
        <taxon>Minwuia</taxon>
    </lineage>
</organism>
<accession>A0A2M9G0C3</accession>
<gene>
    <name evidence="6 8" type="primary">rnd</name>
    <name evidence="8" type="ORF">CVT23_13235</name>
</gene>
<dbReference type="PANTHER" id="PTHR47649:SF1">
    <property type="entry name" value="RIBONUCLEASE D"/>
    <property type="match status" value="1"/>
</dbReference>
<feature type="domain" description="HRDC" evidence="7">
    <location>
        <begin position="209"/>
        <end position="290"/>
    </location>
</feature>
<comment type="caution">
    <text evidence="8">The sequence shown here is derived from an EMBL/GenBank/DDBJ whole genome shotgun (WGS) entry which is preliminary data.</text>
</comment>
<comment type="function">
    <text evidence="6">Exonuclease involved in the 3' processing of various precursor tRNAs. Initiates hydrolysis at the 3'-terminus of an RNA molecule and releases 5'-mononucleotides.</text>
</comment>
<dbReference type="InterPro" id="IPR044876">
    <property type="entry name" value="HRDC_dom_sf"/>
</dbReference>
<sequence>MKIITDTEALGAYVEDLEGQPFVAIDTEFIRESTYWPNLCLVQLAGPADEGVIVDPLAKGIDLKPLYDLLYDQRIVKVFHAARQDIEIFVHEGGETPTPLFDTQVAAMVMGFGDSIAYDALVQRMTGERIDKTSRFTDWARRPLSDRQLEYALSDVTHLRVVYRKMQEELARSGRASWVADEMATLAAKETYIVQPEDAWRRLKARSNKPRFLAMLKALAAWREREAQRRNLPRNRVVRDESIMEIAADPPKDAEKLAHVRGLNAKVAHGPFGEAILSTIQEVLKQPKEQWPQLPRTEPPDPALAPVIEMLKVLLKRRCATHNVAQKLVCPSAELERIAADDDADVQALKGWRRGVFGDAALDLKHGRIGLAVHNGEVIEITPAPDGWG</sequence>
<dbReference type="InterPro" id="IPR010997">
    <property type="entry name" value="HRDC-like_sf"/>
</dbReference>
<keyword evidence="1 6" id="KW-0963">Cytoplasm</keyword>
<keyword evidence="4 6" id="KW-0378">Hydrolase</keyword>
<keyword evidence="5 6" id="KW-0269">Exonuclease</keyword>
<evidence type="ECO:0000313" key="9">
    <source>
        <dbReference type="Proteomes" id="UP000229498"/>
    </source>
</evidence>
<evidence type="ECO:0000259" key="7">
    <source>
        <dbReference type="PROSITE" id="PS50967"/>
    </source>
</evidence>
<evidence type="ECO:0000256" key="2">
    <source>
        <dbReference type="ARBA" id="ARBA00022694"/>
    </source>
</evidence>
<dbReference type="InterPro" id="IPR002121">
    <property type="entry name" value="HRDC_dom"/>
</dbReference>
<dbReference type="HAMAP" id="MF_01899">
    <property type="entry name" value="RNase_D"/>
    <property type="match status" value="1"/>
</dbReference>
<dbReference type="InterPro" id="IPR036397">
    <property type="entry name" value="RNaseH_sf"/>
</dbReference>
<dbReference type="NCBIfam" id="TIGR01388">
    <property type="entry name" value="rnd"/>
    <property type="match status" value="1"/>
</dbReference>
<dbReference type="InterPro" id="IPR051086">
    <property type="entry name" value="RNase_D-like"/>
</dbReference>
<dbReference type="AlphaFoldDB" id="A0A2M9G0C3"/>
<comment type="subcellular location">
    <subcellularLocation>
        <location evidence="6">Cytoplasm</location>
    </subcellularLocation>
</comment>
<dbReference type="Proteomes" id="UP000229498">
    <property type="component" value="Unassembled WGS sequence"/>
</dbReference>
<keyword evidence="9" id="KW-1185">Reference proteome</keyword>
<dbReference type="EC" id="3.1.13.5" evidence="6"/>
<evidence type="ECO:0000256" key="4">
    <source>
        <dbReference type="ARBA" id="ARBA00022801"/>
    </source>
</evidence>
<dbReference type="Pfam" id="PF00570">
    <property type="entry name" value="HRDC"/>
    <property type="match status" value="1"/>
</dbReference>
<dbReference type="Gene3D" id="1.10.150.80">
    <property type="entry name" value="HRDC domain"/>
    <property type="match status" value="1"/>
</dbReference>
<dbReference type="SMART" id="SM00474">
    <property type="entry name" value="35EXOc"/>
    <property type="match status" value="1"/>
</dbReference>
<dbReference type="InterPro" id="IPR002562">
    <property type="entry name" value="3'-5'_exonuclease_dom"/>
</dbReference>
<dbReference type="EMBL" id="PHIG01000036">
    <property type="protein sequence ID" value="PJK29153.1"/>
    <property type="molecule type" value="Genomic_DNA"/>
</dbReference>
<dbReference type="GO" id="GO:0003676">
    <property type="term" value="F:nucleic acid binding"/>
    <property type="evidence" value="ECO:0007669"/>
    <property type="project" value="InterPro"/>
</dbReference>
<dbReference type="SUPFAM" id="SSF53098">
    <property type="entry name" value="Ribonuclease H-like"/>
    <property type="match status" value="1"/>
</dbReference>
<dbReference type="OrthoDB" id="9800549at2"/>
<dbReference type="GO" id="GO:0042780">
    <property type="term" value="P:tRNA 3'-end processing"/>
    <property type="evidence" value="ECO:0007669"/>
    <property type="project" value="UniProtKB-UniRule"/>
</dbReference>
<comment type="catalytic activity">
    <reaction evidence="6">
        <text>Exonucleolytic cleavage that removes extra residues from the 3'-terminus of tRNA to produce 5'-mononucleotides.</text>
        <dbReference type="EC" id="3.1.13.5"/>
    </reaction>
</comment>
<evidence type="ECO:0000313" key="8">
    <source>
        <dbReference type="EMBL" id="PJK29153.1"/>
    </source>
</evidence>
<keyword evidence="2 6" id="KW-0819">tRNA processing</keyword>
<dbReference type="RefSeq" id="WP_109792821.1">
    <property type="nucleotide sequence ID" value="NZ_PHIG01000036.1"/>
</dbReference>
<reference evidence="8 9" key="1">
    <citation type="submission" date="2017-11" db="EMBL/GenBank/DDBJ databases">
        <title>Draft genome sequence of Rhizobiales bacterium SY3-13.</title>
        <authorList>
            <person name="Sun C."/>
        </authorList>
    </citation>
    <scope>NUCLEOTIDE SEQUENCE [LARGE SCALE GENOMIC DNA]</scope>
    <source>
        <strain evidence="8 9">SY3-13</strain>
    </source>
</reference>
<evidence type="ECO:0000256" key="6">
    <source>
        <dbReference type="HAMAP-Rule" id="MF_01899"/>
    </source>
</evidence>
<dbReference type="GO" id="GO:0033890">
    <property type="term" value="F:ribonuclease D activity"/>
    <property type="evidence" value="ECO:0007669"/>
    <property type="project" value="UniProtKB-UniRule"/>
</dbReference>
<dbReference type="CDD" id="cd06142">
    <property type="entry name" value="RNaseD_exo"/>
    <property type="match status" value="1"/>
</dbReference>
<comment type="similarity">
    <text evidence="6">Belongs to the RNase D family.</text>
</comment>
<dbReference type="InterPro" id="IPR012337">
    <property type="entry name" value="RNaseH-like_sf"/>
</dbReference>
<dbReference type="PANTHER" id="PTHR47649">
    <property type="entry name" value="RIBONUCLEASE D"/>
    <property type="match status" value="1"/>
</dbReference>
<proteinExistence type="inferred from homology"/>
<keyword evidence="3 6" id="KW-0540">Nuclease</keyword>
<dbReference type="SMART" id="SM00341">
    <property type="entry name" value="HRDC"/>
    <property type="match status" value="1"/>
</dbReference>
<dbReference type="Gene3D" id="3.30.420.10">
    <property type="entry name" value="Ribonuclease H-like superfamily/Ribonuclease H"/>
    <property type="match status" value="1"/>
</dbReference>
<evidence type="ECO:0000256" key="3">
    <source>
        <dbReference type="ARBA" id="ARBA00022722"/>
    </source>
</evidence>
<dbReference type="GO" id="GO:0008408">
    <property type="term" value="F:3'-5' exonuclease activity"/>
    <property type="evidence" value="ECO:0007669"/>
    <property type="project" value="InterPro"/>
</dbReference>
<name>A0A2M9G0C3_9PROT</name>
<dbReference type="SUPFAM" id="SSF47819">
    <property type="entry name" value="HRDC-like"/>
    <property type="match status" value="2"/>
</dbReference>
<dbReference type="InterPro" id="IPR006292">
    <property type="entry name" value="RNase_D"/>
</dbReference>
<evidence type="ECO:0000256" key="5">
    <source>
        <dbReference type="ARBA" id="ARBA00022839"/>
    </source>
</evidence>
<dbReference type="GO" id="GO:0000166">
    <property type="term" value="F:nucleotide binding"/>
    <property type="evidence" value="ECO:0007669"/>
    <property type="project" value="InterPro"/>
</dbReference>
<dbReference type="Pfam" id="PF01612">
    <property type="entry name" value="DNA_pol_A_exo1"/>
    <property type="match status" value="1"/>
</dbReference>
<dbReference type="GO" id="GO:0005737">
    <property type="term" value="C:cytoplasm"/>
    <property type="evidence" value="ECO:0007669"/>
    <property type="project" value="UniProtKB-SubCell"/>
</dbReference>
<evidence type="ECO:0000256" key="1">
    <source>
        <dbReference type="ARBA" id="ARBA00022490"/>
    </source>
</evidence>
<dbReference type="PROSITE" id="PS50967">
    <property type="entry name" value="HRDC"/>
    <property type="match status" value="1"/>
</dbReference>